<dbReference type="EC" id="6.3.4.2" evidence="3"/>
<dbReference type="SUPFAM" id="SSF52317">
    <property type="entry name" value="Class I glutamine amidotransferase-like"/>
    <property type="match status" value="1"/>
</dbReference>
<accession>A0ABY2XR70</accession>
<keyword evidence="5" id="KW-0547">Nucleotide-binding</keyword>
<dbReference type="Pfam" id="PF00117">
    <property type="entry name" value="GATase"/>
    <property type="match status" value="1"/>
</dbReference>
<feature type="non-terminal residue" evidence="11">
    <location>
        <position position="1"/>
    </location>
</feature>
<evidence type="ECO:0000256" key="8">
    <source>
        <dbReference type="ARBA" id="ARBA00022975"/>
    </source>
</evidence>
<dbReference type="InterPro" id="IPR017926">
    <property type="entry name" value="GATASE"/>
</dbReference>
<evidence type="ECO:0000256" key="4">
    <source>
        <dbReference type="ARBA" id="ARBA00022598"/>
    </source>
</evidence>
<dbReference type="GO" id="GO:0003883">
    <property type="term" value="F:CTP synthase activity"/>
    <property type="evidence" value="ECO:0007669"/>
    <property type="project" value="UniProtKB-EC"/>
</dbReference>
<name>A0ABY2XR70_9PAST</name>
<dbReference type="InterPro" id="IPR029062">
    <property type="entry name" value="Class_I_gatase-like"/>
</dbReference>
<comment type="similarity">
    <text evidence="2">Belongs to the CTP synthase family.</text>
</comment>
<evidence type="ECO:0000256" key="6">
    <source>
        <dbReference type="ARBA" id="ARBA00022840"/>
    </source>
</evidence>
<comment type="caution">
    <text evidence="11">The sequence shown here is derived from an EMBL/GenBank/DDBJ whole genome shotgun (WGS) entry which is preliminary data.</text>
</comment>
<dbReference type="EMBL" id="VDGV01000210">
    <property type="protein sequence ID" value="TNG85534.1"/>
    <property type="molecule type" value="Genomic_DNA"/>
</dbReference>
<comment type="pathway">
    <text evidence="1">Pyrimidine metabolism; CTP biosynthesis via de novo pathway; CTP from UDP: step 2/2.</text>
</comment>
<evidence type="ECO:0000256" key="9">
    <source>
        <dbReference type="ARBA" id="ARBA00047781"/>
    </source>
</evidence>
<evidence type="ECO:0000256" key="5">
    <source>
        <dbReference type="ARBA" id="ARBA00022741"/>
    </source>
</evidence>
<dbReference type="PROSITE" id="PS51273">
    <property type="entry name" value="GATASE_TYPE_1"/>
    <property type="match status" value="1"/>
</dbReference>
<sequence>EFDKNSPYPVVGLITEWQDAEGKLETRTETSDLGGTMRLGAQQCHLIDGTQAREIYGAATIEERHRHRYEVNNNLLPQIEAAGLKVSGLSADKKLVEIIEIPNHPWFVAAQFHPEFTSTPRDGHPLFSGFVKAAKEHQKK</sequence>
<dbReference type="PANTHER" id="PTHR11550:SF0">
    <property type="entry name" value="CTP SYNTHASE-RELATED"/>
    <property type="match status" value="1"/>
</dbReference>
<keyword evidence="8" id="KW-0665">Pyrimidine biosynthesis</keyword>
<keyword evidence="6" id="KW-0067">ATP-binding</keyword>
<keyword evidence="12" id="KW-1185">Reference proteome</keyword>
<evidence type="ECO:0000256" key="3">
    <source>
        <dbReference type="ARBA" id="ARBA00012291"/>
    </source>
</evidence>
<evidence type="ECO:0000313" key="12">
    <source>
        <dbReference type="Proteomes" id="UP000305526"/>
    </source>
</evidence>
<dbReference type="Gene3D" id="3.40.50.880">
    <property type="match status" value="1"/>
</dbReference>
<evidence type="ECO:0000256" key="7">
    <source>
        <dbReference type="ARBA" id="ARBA00022962"/>
    </source>
</evidence>
<gene>
    <name evidence="11" type="primary">pyrG</name>
    <name evidence="11" type="ORF">FHQ21_12665</name>
</gene>
<proteinExistence type="inferred from homology"/>
<dbReference type="PANTHER" id="PTHR11550">
    <property type="entry name" value="CTP SYNTHASE"/>
    <property type="match status" value="1"/>
</dbReference>
<evidence type="ECO:0000313" key="11">
    <source>
        <dbReference type="EMBL" id="TNG85534.1"/>
    </source>
</evidence>
<organism evidence="11 12">
    <name type="scientific">Testudinibacter aquarius</name>
    <dbReference type="NCBI Taxonomy" id="1524974"/>
    <lineage>
        <taxon>Bacteria</taxon>
        <taxon>Pseudomonadati</taxon>
        <taxon>Pseudomonadota</taxon>
        <taxon>Gammaproteobacteria</taxon>
        <taxon>Pasteurellales</taxon>
        <taxon>Pasteurellaceae</taxon>
        <taxon>Testudinibacter</taxon>
    </lineage>
</organism>
<evidence type="ECO:0000256" key="2">
    <source>
        <dbReference type="ARBA" id="ARBA00007533"/>
    </source>
</evidence>
<reference evidence="11 12" key="1">
    <citation type="submission" date="2019-05" db="EMBL/GenBank/DDBJ databases">
        <title>Pasteurellaceae isolates from reptiles.</title>
        <authorList>
            <person name="Bojesen A.M."/>
            <person name="Lund E."/>
        </authorList>
    </citation>
    <scope>NUCLEOTIDE SEQUENCE [LARGE SCALE GENOMIC DNA]</scope>
    <source>
        <strain evidence="11 12">ELNT2x</strain>
    </source>
</reference>
<keyword evidence="7" id="KW-0315">Glutamine amidotransferase</keyword>
<evidence type="ECO:0000256" key="1">
    <source>
        <dbReference type="ARBA" id="ARBA00005171"/>
    </source>
</evidence>
<keyword evidence="4 11" id="KW-0436">Ligase</keyword>
<feature type="domain" description="Glutamine amidotransferase" evidence="10">
    <location>
        <begin position="22"/>
        <end position="132"/>
    </location>
</feature>
<dbReference type="InterPro" id="IPR004468">
    <property type="entry name" value="CTP_synthase"/>
</dbReference>
<comment type="catalytic activity">
    <reaction evidence="9">
        <text>UTP + L-glutamine + ATP + H2O = CTP + L-glutamate + ADP + phosphate + 2 H(+)</text>
        <dbReference type="Rhea" id="RHEA:26426"/>
        <dbReference type="ChEBI" id="CHEBI:15377"/>
        <dbReference type="ChEBI" id="CHEBI:15378"/>
        <dbReference type="ChEBI" id="CHEBI:29985"/>
        <dbReference type="ChEBI" id="CHEBI:30616"/>
        <dbReference type="ChEBI" id="CHEBI:37563"/>
        <dbReference type="ChEBI" id="CHEBI:43474"/>
        <dbReference type="ChEBI" id="CHEBI:46398"/>
        <dbReference type="ChEBI" id="CHEBI:58359"/>
        <dbReference type="ChEBI" id="CHEBI:456216"/>
        <dbReference type="EC" id="6.3.4.2"/>
    </reaction>
</comment>
<dbReference type="Proteomes" id="UP000305526">
    <property type="component" value="Unassembled WGS sequence"/>
</dbReference>
<evidence type="ECO:0000259" key="10">
    <source>
        <dbReference type="Pfam" id="PF00117"/>
    </source>
</evidence>
<protein>
    <recommendedName>
        <fullName evidence="3">CTP synthase (glutamine hydrolyzing)</fullName>
        <ecNumber evidence="3">6.3.4.2</ecNumber>
    </recommendedName>
</protein>
<dbReference type="RefSeq" id="WP_176551998.1">
    <property type="nucleotide sequence ID" value="NZ_VDGV01000210.1"/>
</dbReference>